<feature type="transmembrane region" description="Helical" evidence="5">
    <location>
        <begin position="69"/>
        <end position="91"/>
    </location>
</feature>
<keyword evidence="4 5" id="KW-0472">Membrane</keyword>
<evidence type="ECO:0000313" key="7">
    <source>
        <dbReference type="RefSeq" id="XP_014667469.1"/>
    </source>
</evidence>
<feature type="transmembrane region" description="Helical" evidence="5">
    <location>
        <begin position="381"/>
        <end position="405"/>
    </location>
</feature>
<feature type="transmembrane region" description="Helical" evidence="5">
    <location>
        <begin position="355"/>
        <end position="375"/>
    </location>
</feature>
<accession>A0ABM1E5J8</accession>
<dbReference type="Gene3D" id="1.20.1740.10">
    <property type="entry name" value="Amino acid/polyamine transporter I"/>
    <property type="match status" value="1"/>
</dbReference>
<keyword evidence="3 5" id="KW-1133">Transmembrane helix</keyword>
<feature type="transmembrane region" description="Helical" evidence="5">
    <location>
        <begin position="37"/>
        <end position="57"/>
    </location>
</feature>
<dbReference type="GeneID" id="106809041"/>
<dbReference type="RefSeq" id="XP_014667469.1">
    <property type="nucleotide sequence ID" value="XM_014811983.1"/>
</dbReference>
<evidence type="ECO:0000256" key="1">
    <source>
        <dbReference type="ARBA" id="ARBA00004141"/>
    </source>
</evidence>
<evidence type="ECO:0000256" key="5">
    <source>
        <dbReference type="SAM" id="Phobius"/>
    </source>
</evidence>
<dbReference type="InterPro" id="IPR002293">
    <property type="entry name" value="AA/rel_permease1"/>
</dbReference>
<feature type="transmembrane region" description="Helical" evidence="5">
    <location>
        <begin position="417"/>
        <end position="438"/>
    </location>
</feature>
<dbReference type="InterPro" id="IPR050598">
    <property type="entry name" value="AminoAcid_Transporter"/>
</dbReference>
<feature type="transmembrane region" description="Helical" evidence="5">
    <location>
        <begin position="157"/>
        <end position="177"/>
    </location>
</feature>
<reference evidence="7" key="1">
    <citation type="submission" date="2025-08" db="UniProtKB">
        <authorList>
            <consortium name="RefSeq"/>
        </authorList>
    </citation>
    <scope>IDENTIFICATION</scope>
</reference>
<feature type="transmembrane region" description="Helical" evidence="5">
    <location>
        <begin position="189"/>
        <end position="211"/>
    </location>
</feature>
<dbReference type="PANTHER" id="PTHR11785">
    <property type="entry name" value="AMINO ACID TRANSPORTER"/>
    <property type="match status" value="1"/>
</dbReference>
<comment type="subcellular location">
    <subcellularLocation>
        <location evidence="1">Membrane</location>
        <topology evidence="1">Multi-pass membrane protein</topology>
    </subcellularLocation>
</comment>
<organism evidence="6 7">
    <name type="scientific">Priapulus caudatus</name>
    <name type="common">Priapulid worm</name>
    <dbReference type="NCBI Taxonomy" id="37621"/>
    <lineage>
        <taxon>Eukaryota</taxon>
        <taxon>Metazoa</taxon>
        <taxon>Ecdysozoa</taxon>
        <taxon>Scalidophora</taxon>
        <taxon>Priapulida</taxon>
        <taxon>Priapulimorpha</taxon>
        <taxon>Priapulimorphida</taxon>
        <taxon>Priapulidae</taxon>
        <taxon>Priapulus</taxon>
    </lineage>
</organism>
<dbReference type="PIRSF" id="PIRSF006060">
    <property type="entry name" value="AA_transporter"/>
    <property type="match status" value="1"/>
</dbReference>
<dbReference type="PANTHER" id="PTHR11785:SF531">
    <property type="entry name" value="LARGE NEUTRAL AMINO ACIDS TRANSPORTER SMALL SUBUNIT 1"/>
    <property type="match status" value="1"/>
</dbReference>
<gene>
    <name evidence="7" type="primary">LOC106809041</name>
</gene>
<name>A0ABM1E5J8_PRICU</name>
<evidence type="ECO:0000256" key="4">
    <source>
        <dbReference type="ARBA" id="ARBA00023136"/>
    </source>
</evidence>
<feature type="transmembrane region" description="Helical" evidence="5">
    <location>
        <begin position="444"/>
        <end position="461"/>
    </location>
</feature>
<evidence type="ECO:0000256" key="2">
    <source>
        <dbReference type="ARBA" id="ARBA00022692"/>
    </source>
</evidence>
<evidence type="ECO:0000313" key="6">
    <source>
        <dbReference type="Proteomes" id="UP000695022"/>
    </source>
</evidence>
<feature type="transmembrane region" description="Helical" evidence="5">
    <location>
        <begin position="223"/>
        <end position="242"/>
    </location>
</feature>
<dbReference type="Proteomes" id="UP000695022">
    <property type="component" value="Unplaced"/>
</dbReference>
<protein>
    <submittedName>
        <fullName evidence="7">Large neutral amino acids transporter small subunit 2-like</fullName>
    </submittedName>
</protein>
<feature type="transmembrane region" description="Helical" evidence="5">
    <location>
        <begin position="263"/>
        <end position="285"/>
    </location>
</feature>
<dbReference type="Pfam" id="PF13520">
    <property type="entry name" value="AA_permease_2"/>
    <property type="match status" value="1"/>
</dbReference>
<feature type="transmembrane region" description="Helical" evidence="5">
    <location>
        <begin position="125"/>
        <end position="145"/>
    </location>
</feature>
<evidence type="ECO:0000256" key="3">
    <source>
        <dbReference type="ARBA" id="ARBA00022989"/>
    </source>
</evidence>
<keyword evidence="6" id="KW-1185">Reference proteome</keyword>
<sequence length="462" mass="50446">MATDTKYSPVKAAAAAAPAGGAGVDAASEGISLKPKITLLNGVTVIVGSIIGSGIFVSPKGVLQYTGSVGMFLLVWLFCGIFSTIGAYCYCELGTLIQRSGADYAYIYEAFGPLLAFMRLWVECVIVRPCSQAIVAMTFGIYILKPFYTECEPPDDAVRLLAAVCIIVLMFINCVNVKWAMRVQDVFTFAKLLSLAIIVITGIVMLCLGNFENFHSPFSNTTTDVTSIALAFYSGLFAYNGWNYLNFVIEELQEPEKNLPKAVGISMIIVVFIYVMTNIAFLTVVSPAEILQSPAVAVLFADRLYGVMAWIMPVMVAMSTFGTVNGILFTSARLFYVGAREGHMPEVLTMIQVKLLTPMPAVIFMGLLSLLYLGSSEIYALINYVSFVCWLAIGLAVFSVLWFRWKWPDAPRPIKVNIIWPILYTLGSIFLVVLPAIAEPKDTGIGALIMLTGFPSLFSFVK</sequence>
<feature type="transmembrane region" description="Helical" evidence="5">
    <location>
        <begin position="305"/>
        <end position="335"/>
    </location>
</feature>
<proteinExistence type="predicted"/>
<keyword evidence="2 5" id="KW-0812">Transmembrane</keyword>